<dbReference type="RefSeq" id="WP_185088961.1">
    <property type="nucleotide sequence ID" value="NZ_JACHJB010000003.1"/>
</dbReference>
<proteinExistence type="predicted"/>
<dbReference type="AlphaFoldDB" id="A0A7X0C885"/>
<dbReference type="Proteomes" id="UP000583800">
    <property type="component" value="Unassembled WGS sequence"/>
</dbReference>
<reference evidence="1 2" key="1">
    <citation type="submission" date="2020-08" db="EMBL/GenBank/DDBJ databases">
        <title>Sequencing the genomes of 1000 actinobacteria strains.</title>
        <authorList>
            <person name="Klenk H.-P."/>
        </authorList>
    </citation>
    <scope>NUCLEOTIDE SEQUENCE [LARGE SCALE GENOMIC DNA]</scope>
    <source>
        <strain evidence="1 2">DSM 45913</strain>
    </source>
</reference>
<keyword evidence="2" id="KW-1185">Reference proteome</keyword>
<evidence type="ECO:0000313" key="1">
    <source>
        <dbReference type="EMBL" id="MBB6349913.1"/>
    </source>
</evidence>
<dbReference type="InterPro" id="IPR011009">
    <property type="entry name" value="Kinase-like_dom_sf"/>
</dbReference>
<protein>
    <submittedName>
        <fullName evidence="1">Aminoglycoside phosphotransferase</fullName>
    </submittedName>
</protein>
<organism evidence="1 2">
    <name type="scientific">Nonomuraea muscovyensis</name>
    <dbReference type="NCBI Taxonomy" id="1124761"/>
    <lineage>
        <taxon>Bacteria</taxon>
        <taxon>Bacillati</taxon>
        <taxon>Actinomycetota</taxon>
        <taxon>Actinomycetes</taxon>
        <taxon>Streptosporangiales</taxon>
        <taxon>Streptosporangiaceae</taxon>
        <taxon>Nonomuraea</taxon>
    </lineage>
</organism>
<keyword evidence="1" id="KW-0808">Transferase</keyword>
<evidence type="ECO:0000313" key="2">
    <source>
        <dbReference type="Proteomes" id="UP000583800"/>
    </source>
</evidence>
<dbReference type="GO" id="GO:0016740">
    <property type="term" value="F:transferase activity"/>
    <property type="evidence" value="ECO:0007669"/>
    <property type="project" value="UniProtKB-KW"/>
</dbReference>
<accession>A0A7X0C885</accession>
<comment type="caution">
    <text evidence="1">The sequence shown here is derived from an EMBL/GenBank/DDBJ whole genome shotgun (WGS) entry which is preliminary data.</text>
</comment>
<dbReference type="SUPFAM" id="SSF56112">
    <property type="entry name" value="Protein kinase-like (PK-like)"/>
    <property type="match status" value="1"/>
</dbReference>
<gene>
    <name evidence="1" type="ORF">FHU36_006485</name>
</gene>
<sequence length="80" mass="8991">MAEAVLREHDVDLGTAKRGRGWTNATWLTDEFVVRVATKPGTADLLREARLVRLLPAEVGYPPIIDAGVWQGHEWVLSRR</sequence>
<name>A0A7X0C885_9ACTN</name>
<dbReference type="EMBL" id="JACHJB010000003">
    <property type="protein sequence ID" value="MBB6349913.1"/>
    <property type="molecule type" value="Genomic_DNA"/>
</dbReference>